<keyword evidence="1" id="KW-0472">Membrane</keyword>
<dbReference type="Proteomes" id="UP000199518">
    <property type="component" value="Unassembled WGS sequence"/>
</dbReference>
<name>A0A1I3B9L2_9PLAN</name>
<keyword evidence="1" id="KW-1133">Transmembrane helix</keyword>
<evidence type="ECO:0000313" key="3">
    <source>
        <dbReference type="Proteomes" id="UP000199518"/>
    </source>
</evidence>
<feature type="transmembrane region" description="Helical" evidence="1">
    <location>
        <begin position="15"/>
        <end position="36"/>
    </location>
</feature>
<dbReference type="EMBL" id="FOQD01000001">
    <property type="protein sequence ID" value="SFH58964.1"/>
    <property type="molecule type" value="Genomic_DNA"/>
</dbReference>
<organism evidence="2 3">
    <name type="scientific">Planctomicrobium piriforme</name>
    <dbReference type="NCBI Taxonomy" id="1576369"/>
    <lineage>
        <taxon>Bacteria</taxon>
        <taxon>Pseudomonadati</taxon>
        <taxon>Planctomycetota</taxon>
        <taxon>Planctomycetia</taxon>
        <taxon>Planctomycetales</taxon>
        <taxon>Planctomycetaceae</taxon>
        <taxon>Planctomicrobium</taxon>
    </lineage>
</organism>
<protein>
    <recommendedName>
        <fullName evidence="4">Branched-chain amino acid aminotransferase</fullName>
    </recommendedName>
</protein>
<evidence type="ECO:0008006" key="4">
    <source>
        <dbReference type="Google" id="ProtNLM"/>
    </source>
</evidence>
<proteinExistence type="predicted"/>
<sequence>MTFLAAQLLNDEAGFIVSAELVLVSTIVVIGMVVGLSEVANGINEELEDVGAAFGSINQSYCFSGFTGHKGWDAGSSFHDQADYCDGQFDITCDRGPTPESPKGW</sequence>
<evidence type="ECO:0000256" key="1">
    <source>
        <dbReference type="SAM" id="Phobius"/>
    </source>
</evidence>
<evidence type="ECO:0000313" key="2">
    <source>
        <dbReference type="EMBL" id="SFH58964.1"/>
    </source>
</evidence>
<gene>
    <name evidence="2" type="ORF">SAMN05421753_101325</name>
</gene>
<keyword evidence="1" id="KW-0812">Transmembrane</keyword>
<dbReference type="OrthoDB" id="278295at2"/>
<accession>A0A1I3B9L2</accession>
<reference evidence="3" key="1">
    <citation type="submission" date="2016-10" db="EMBL/GenBank/DDBJ databases">
        <authorList>
            <person name="Varghese N."/>
            <person name="Submissions S."/>
        </authorList>
    </citation>
    <scope>NUCLEOTIDE SEQUENCE [LARGE SCALE GENOMIC DNA]</scope>
    <source>
        <strain evidence="3">DSM 26348</strain>
    </source>
</reference>
<dbReference type="RefSeq" id="WP_092047304.1">
    <property type="nucleotide sequence ID" value="NZ_FOQD01000001.1"/>
</dbReference>
<keyword evidence="3" id="KW-1185">Reference proteome</keyword>
<dbReference type="AlphaFoldDB" id="A0A1I3B9L2"/>